<keyword evidence="6" id="KW-0723">Serine/threonine-protein kinase</keyword>
<keyword evidence="24" id="KW-1185">Reference proteome</keyword>
<proteinExistence type="inferred from homology"/>
<dbReference type="InterPro" id="IPR000719">
    <property type="entry name" value="Prot_kinase_dom"/>
</dbReference>
<evidence type="ECO:0000259" key="22">
    <source>
        <dbReference type="PROSITE" id="PS50011"/>
    </source>
</evidence>
<evidence type="ECO:0000256" key="3">
    <source>
        <dbReference type="ARBA" id="ARBA00006692"/>
    </source>
</evidence>
<evidence type="ECO:0000256" key="9">
    <source>
        <dbReference type="ARBA" id="ARBA00022723"/>
    </source>
</evidence>
<evidence type="ECO:0000256" key="17">
    <source>
        <dbReference type="ARBA" id="ARBA00054738"/>
    </source>
</evidence>
<evidence type="ECO:0000256" key="2">
    <source>
        <dbReference type="ARBA" id="ARBA00004123"/>
    </source>
</evidence>
<evidence type="ECO:0000256" key="5">
    <source>
        <dbReference type="ARBA" id="ARBA00022481"/>
    </source>
</evidence>
<sequence length="1055" mass="116086">MSNAPETGALRRKTSLHIRDTRIAGLYDLEKTIGQGHFAVVKLAKHVFTGEMVAVKIIDKTKMDEASTSQIMKEVRCMKLVQHANIVRLYEVLDTKTKIFLILELGDYDLHDFIIKHEKGVCESLAQQYFCQIMTAIDYCHQLHVVHRDLKPENVVFFEKLGMVKLTDFGFSNSYEPGEQLSTSCGSLAYSAPEILLGDSYDAPAVDVWSLGVILYMLVCGRLPFQEANDSETLTKILDCKYSIPDALSDECGDLIRSMLVREPTKRASLEKIVSSAWVQAGDRGLSTAIPLIVRHHLPSSAHSTIIEQMVAGGIASEDDILRFLENDEYNSVTATYYLLAERVLASYREEQARELLAKHMEMEDTVGAELPQEGGGASTARSNVKCRSRSNSWRARPCSILKEESEEELSSYLRSASRQSSRFYPLHDFVTSPRSASRCCSAQMSRQNSEEAVSLKSLDLNDHRPTTFFIPASATSSSTNPTTPTSTIMRFDDVLSPIDEREGSETDIQKRLMSRRSVVMNEIVDSSLADGEVALRKSSDSCLHVHHQLLRSASAKRLLRRNSSPSVSMFSGIARDRVSPQAVQELLDLNRLGGARGRAASPESVRSSRSPSPPASSSGRTSPAMSTISSMSRLKVSSACVTNSGMRKLSSSPHLLGICEETEDGSEVFQSTSSRHLRTLDDRGGRANRSASTGLVHLPSRHHSSVHASKSSAASLLSTPFVTKGGTTSSSTPTVTQSAQFTQCTPNTYSAVRSIRPRQAIVSPDILRRYDPHHRFIARTKRSTSCSSSDASDDDDGRRLTMLSTKCTPKFEGKRKDDDDETDGGVAGKKGGGVGGGGDTGATGNGSGSQGGERSAVVGQMQSQEKRSTLNDGVLLLPLRPIPEMTLLDDQTLHSPADSISIKNRILHTSLSTQTMIRKWTEMDSWYGTPPREYYEDRTPSSLHETTPWLRCLRRTASSQDLIRETEQSSLETPEEAEKPIPSSTPQSPSVTSSPMPPESVTSSGAPARPQSALNHPQNQNRIQNMYNDSKFSFLNTLPMEKVDRWLQCAEFVF</sequence>
<keyword evidence="8" id="KW-0808">Transferase</keyword>
<name>A0AAE9DZA9_CAEBR</name>
<evidence type="ECO:0000256" key="14">
    <source>
        <dbReference type="ARBA" id="ARBA00023242"/>
    </source>
</evidence>
<comment type="subcellular location">
    <subcellularLocation>
        <location evidence="2">Nucleus</location>
    </subcellularLocation>
</comment>
<feature type="binding site" evidence="20">
    <location>
        <position position="56"/>
    </location>
    <ligand>
        <name>ATP</name>
        <dbReference type="ChEBI" id="CHEBI:30616"/>
    </ligand>
</feature>
<evidence type="ECO:0000256" key="7">
    <source>
        <dbReference type="ARBA" id="ARBA00022553"/>
    </source>
</evidence>
<evidence type="ECO:0000256" key="20">
    <source>
        <dbReference type="PROSITE-ProRule" id="PRU10141"/>
    </source>
</evidence>
<dbReference type="FunFam" id="3.30.200.20:FF:000003">
    <property type="entry name" value="Non-specific serine/threonine protein kinase"/>
    <property type="match status" value="1"/>
</dbReference>
<evidence type="ECO:0000256" key="1">
    <source>
        <dbReference type="ARBA" id="ARBA00001946"/>
    </source>
</evidence>
<feature type="region of interest" description="Disordered" evidence="21">
    <location>
        <begin position="781"/>
        <end position="870"/>
    </location>
</feature>
<evidence type="ECO:0000256" key="21">
    <source>
        <dbReference type="SAM" id="MobiDB-lite"/>
    </source>
</evidence>
<comment type="catalytic activity">
    <reaction evidence="15">
        <text>L-threonyl-[protein] + ATP = O-phospho-L-threonyl-[protein] + ADP + H(+)</text>
        <dbReference type="Rhea" id="RHEA:46608"/>
        <dbReference type="Rhea" id="RHEA-COMP:11060"/>
        <dbReference type="Rhea" id="RHEA-COMP:11605"/>
        <dbReference type="ChEBI" id="CHEBI:15378"/>
        <dbReference type="ChEBI" id="CHEBI:30013"/>
        <dbReference type="ChEBI" id="CHEBI:30616"/>
        <dbReference type="ChEBI" id="CHEBI:61977"/>
        <dbReference type="ChEBI" id="CHEBI:456216"/>
        <dbReference type="EC" id="2.7.11.1"/>
    </reaction>
</comment>
<comment type="cofactor">
    <cofactor evidence="1">
        <name>Mg(2+)</name>
        <dbReference type="ChEBI" id="CHEBI:18420"/>
    </cofactor>
</comment>
<evidence type="ECO:0000256" key="6">
    <source>
        <dbReference type="ARBA" id="ARBA00022527"/>
    </source>
</evidence>
<comment type="function">
    <text evidence="17">May play a role in hematopoietic cell proliferation or differentiation. Potential mediator of neuronal apoptosis.</text>
</comment>
<evidence type="ECO:0000256" key="4">
    <source>
        <dbReference type="ARBA" id="ARBA00012513"/>
    </source>
</evidence>
<dbReference type="Gene3D" id="1.10.510.10">
    <property type="entry name" value="Transferase(Phosphotransferase) domain 1"/>
    <property type="match status" value="1"/>
</dbReference>
<keyword evidence="12 20" id="KW-0067">ATP-binding</keyword>
<dbReference type="SMART" id="SM00220">
    <property type="entry name" value="S_TKc"/>
    <property type="match status" value="1"/>
</dbReference>
<dbReference type="FunFam" id="1.10.510.10:FF:000166">
    <property type="entry name" value="SNF-related serine/threonine-protein kinase"/>
    <property type="match status" value="1"/>
</dbReference>
<dbReference type="GO" id="GO:0005634">
    <property type="term" value="C:nucleus"/>
    <property type="evidence" value="ECO:0007669"/>
    <property type="project" value="UniProtKB-SubCell"/>
</dbReference>
<accession>A0AAE9DZA9</accession>
<dbReference type="GO" id="GO:0046872">
    <property type="term" value="F:metal ion binding"/>
    <property type="evidence" value="ECO:0007669"/>
    <property type="project" value="UniProtKB-KW"/>
</dbReference>
<keyword evidence="14" id="KW-0539">Nucleus</keyword>
<organism evidence="23 24">
    <name type="scientific">Caenorhabditis briggsae</name>
    <dbReference type="NCBI Taxonomy" id="6238"/>
    <lineage>
        <taxon>Eukaryota</taxon>
        <taxon>Metazoa</taxon>
        <taxon>Ecdysozoa</taxon>
        <taxon>Nematoda</taxon>
        <taxon>Chromadorea</taxon>
        <taxon>Rhabditida</taxon>
        <taxon>Rhabditina</taxon>
        <taxon>Rhabditomorpha</taxon>
        <taxon>Rhabditoidea</taxon>
        <taxon>Rhabditidae</taxon>
        <taxon>Peloderinae</taxon>
        <taxon>Caenorhabditis</taxon>
    </lineage>
</organism>
<keyword evidence="9" id="KW-0479">Metal-binding</keyword>
<evidence type="ECO:0000256" key="15">
    <source>
        <dbReference type="ARBA" id="ARBA00047899"/>
    </source>
</evidence>
<dbReference type="EMBL" id="CP092620">
    <property type="protein sequence ID" value="UMM10103.1"/>
    <property type="molecule type" value="Genomic_DNA"/>
</dbReference>
<dbReference type="PANTHER" id="PTHR24346">
    <property type="entry name" value="MAP/MICROTUBULE AFFINITY-REGULATING KINASE"/>
    <property type="match status" value="1"/>
</dbReference>
<evidence type="ECO:0000313" key="23">
    <source>
        <dbReference type="EMBL" id="UMM10103.1"/>
    </source>
</evidence>
<evidence type="ECO:0000313" key="24">
    <source>
        <dbReference type="Proteomes" id="UP000829354"/>
    </source>
</evidence>
<dbReference type="PANTHER" id="PTHR24346:SF45">
    <property type="entry name" value="PROTEIN KINASE DOMAIN-CONTAINING PROTEIN"/>
    <property type="match status" value="1"/>
</dbReference>
<evidence type="ECO:0000256" key="12">
    <source>
        <dbReference type="ARBA" id="ARBA00022840"/>
    </source>
</evidence>
<dbReference type="PROSITE" id="PS00107">
    <property type="entry name" value="PROTEIN_KINASE_ATP"/>
    <property type="match status" value="1"/>
</dbReference>
<keyword evidence="7" id="KW-0597">Phosphoprotein</keyword>
<dbReference type="EC" id="2.7.11.1" evidence="4"/>
<dbReference type="SUPFAM" id="SSF56112">
    <property type="entry name" value="Protein kinase-like (PK-like)"/>
    <property type="match status" value="1"/>
</dbReference>
<evidence type="ECO:0000256" key="11">
    <source>
        <dbReference type="ARBA" id="ARBA00022777"/>
    </source>
</evidence>
<dbReference type="Proteomes" id="UP000829354">
    <property type="component" value="Chromosome I"/>
</dbReference>
<comment type="similarity">
    <text evidence="3">Belongs to the protein kinase superfamily. CAMK Ser/Thr protein kinase family.</text>
</comment>
<evidence type="ECO:0000256" key="18">
    <source>
        <dbReference type="ARBA" id="ARBA00074971"/>
    </source>
</evidence>
<dbReference type="PROSITE" id="PS00108">
    <property type="entry name" value="PROTEIN_KINASE_ST"/>
    <property type="match status" value="1"/>
</dbReference>
<feature type="region of interest" description="Disordered" evidence="21">
    <location>
        <begin position="665"/>
        <end position="696"/>
    </location>
</feature>
<evidence type="ECO:0000256" key="13">
    <source>
        <dbReference type="ARBA" id="ARBA00022842"/>
    </source>
</evidence>
<gene>
    <name evidence="23" type="ORF">L5515_000027</name>
</gene>
<dbReference type="AlphaFoldDB" id="A0AAE9DZA9"/>
<dbReference type="InterPro" id="IPR017441">
    <property type="entry name" value="Protein_kinase_ATP_BS"/>
</dbReference>
<feature type="region of interest" description="Disordered" evidence="21">
    <location>
        <begin position="594"/>
        <end position="631"/>
    </location>
</feature>
<keyword evidence="10 20" id="KW-0547">Nucleotide-binding</keyword>
<dbReference type="Pfam" id="PF00069">
    <property type="entry name" value="Pkinase"/>
    <property type="match status" value="1"/>
</dbReference>
<feature type="compositionally biased region" description="Gly residues" evidence="21">
    <location>
        <begin position="826"/>
        <end position="852"/>
    </location>
</feature>
<reference evidence="23 24" key="1">
    <citation type="submission" date="2022-04" db="EMBL/GenBank/DDBJ databases">
        <title>Chromosome-level reference genomes for two strains of Caenorhabditis briggsae: an improved platform for comparative genomics.</title>
        <authorList>
            <person name="Stevens L."/>
            <person name="Andersen E."/>
        </authorList>
    </citation>
    <scope>NUCLEOTIDE SEQUENCE [LARGE SCALE GENOMIC DNA]</scope>
    <source>
        <strain evidence="23">VX34</strain>
        <tissue evidence="23">Whole-organism</tissue>
    </source>
</reference>
<dbReference type="GO" id="GO:0004674">
    <property type="term" value="F:protein serine/threonine kinase activity"/>
    <property type="evidence" value="ECO:0007669"/>
    <property type="project" value="UniProtKB-KW"/>
</dbReference>
<keyword evidence="5" id="KW-0488">Methylation</keyword>
<dbReference type="InterPro" id="IPR011009">
    <property type="entry name" value="Kinase-like_dom_sf"/>
</dbReference>
<evidence type="ECO:0000256" key="16">
    <source>
        <dbReference type="ARBA" id="ARBA00048679"/>
    </source>
</evidence>
<evidence type="ECO:0000256" key="8">
    <source>
        <dbReference type="ARBA" id="ARBA00022679"/>
    </source>
</evidence>
<comment type="catalytic activity">
    <reaction evidence="16">
        <text>L-seryl-[protein] + ATP = O-phospho-L-seryl-[protein] + ADP + H(+)</text>
        <dbReference type="Rhea" id="RHEA:17989"/>
        <dbReference type="Rhea" id="RHEA-COMP:9863"/>
        <dbReference type="Rhea" id="RHEA-COMP:11604"/>
        <dbReference type="ChEBI" id="CHEBI:15378"/>
        <dbReference type="ChEBI" id="CHEBI:29999"/>
        <dbReference type="ChEBI" id="CHEBI:30616"/>
        <dbReference type="ChEBI" id="CHEBI:83421"/>
        <dbReference type="ChEBI" id="CHEBI:456216"/>
        <dbReference type="EC" id="2.7.11.1"/>
    </reaction>
</comment>
<feature type="compositionally biased region" description="Low complexity" evidence="21">
    <location>
        <begin position="599"/>
        <end position="625"/>
    </location>
</feature>
<feature type="region of interest" description="Disordered" evidence="21">
    <location>
        <begin position="963"/>
        <end position="1017"/>
    </location>
</feature>
<dbReference type="PROSITE" id="PS50011">
    <property type="entry name" value="PROTEIN_KINASE_DOM"/>
    <property type="match status" value="1"/>
</dbReference>
<dbReference type="InterPro" id="IPR008271">
    <property type="entry name" value="Ser/Thr_kinase_AS"/>
</dbReference>
<keyword evidence="11" id="KW-0418">Kinase</keyword>
<feature type="compositionally biased region" description="Low complexity" evidence="21">
    <location>
        <begin position="981"/>
        <end position="1005"/>
    </location>
</feature>
<evidence type="ECO:0000256" key="10">
    <source>
        <dbReference type="ARBA" id="ARBA00022741"/>
    </source>
</evidence>
<dbReference type="GO" id="GO:0005524">
    <property type="term" value="F:ATP binding"/>
    <property type="evidence" value="ECO:0007669"/>
    <property type="project" value="UniProtKB-UniRule"/>
</dbReference>
<dbReference type="CDD" id="cd14339">
    <property type="entry name" value="UBA_SNRK"/>
    <property type="match status" value="1"/>
</dbReference>
<evidence type="ECO:0000256" key="19">
    <source>
        <dbReference type="ARBA" id="ARBA00077142"/>
    </source>
</evidence>
<keyword evidence="13" id="KW-0460">Magnesium</keyword>
<feature type="domain" description="Protein kinase" evidence="22">
    <location>
        <begin position="27"/>
        <end position="279"/>
    </location>
</feature>
<protein>
    <recommendedName>
        <fullName evidence="18">SNF-related serine/threonine-protein kinase</fullName>
        <ecNumber evidence="4">2.7.11.1</ecNumber>
    </recommendedName>
    <alternativeName>
        <fullName evidence="19">SNF1-related kinase</fullName>
    </alternativeName>
</protein>
<dbReference type="CDD" id="cd14074">
    <property type="entry name" value="STKc_SNRK"/>
    <property type="match status" value="1"/>
</dbReference>